<feature type="repeat" description="ANK" evidence="3">
    <location>
        <begin position="493"/>
        <end position="525"/>
    </location>
</feature>
<dbReference type="PANTHER" id="PTHR24198:SF165">
    <property type="entry name" value="ANKYRIN REPEAT-CONTAINING PROTEIN-RELATED"/>
    <property type="match status" value="1"/>
</dbReference>
<sequence length="634" mass="69917">MDPLSLTASLIAVGQGARTGLDTIKRIKAIWKAPTEIEGLKLKLQELDETLNDILSFISESQGVPFGKSLAPPVARAKVIVARVNDLLQSKTLDRLHLSNANQARFNFMRNGSEAKLLITDLQVVRIDLCVQFGLVTASMLKQVKSTVSLSIETCDQAFERMSQQLAIIINNQSSDSDLSRATSSLVASRTSGATGLSRAATSSRNGDDSAIVGFGDSVASRPRPIGRYVAMTMHWTPLDGPKYSLRFPRVTDWSHVYWNYCVQGDLEAIQKMFSAGKASALDLNLIGGNALLYNSVRSNLRLTEFLLVNGADLEVKDDSGTVAGDALWKNALSGDYGSDSTSIVKSITKNLDSNYMERRRFTLLHKIVLALSERNLREELDLSTAFLNQGDTQQRTPLCWAAIRNDVTAVKILLSYNADPNLVDENNRSPLTYAWGGTVCKLLLNAGADVKIRDSSFQRTALHHLCHGRNPTVECVESLVAAGLDVDTRDIHSETPLLVAVFQHHTAVAEKLIELGANIDSENLPSNDNAIRIAIWHNHWEIIPLLLSRGANYRTINSNGRNIAHTAAASANTSVFEILANANLEGLNFQLQDKNGKTPFDYLNEREVFVDAELRIHEAFNRWAAQFQRYRIS</sequence>
<dbReference type="Gene3D" id="1.25.40.20">
    <property type="entry name" value="Ankyrin repeat-containing domain"/>
    <property type="match status" value="2"/>
</dbReference>
<evidence type="ECO:0000313" key="5">
    <source>
        <dbReference type="EMBL" id="AUW30762.1"/>
    </source>
</evidence>
<reference evidence="4" key="1">
    <citation type="submission" date="2016-05" db="EMBL/GenBank/DDBJ databases">
        <title>Lichen genome sequencing reveals its rich biosynthetic potential.</title>
        <authorList>
            <person name="Bertrand R.L."/>
            <person name="Abdel-Hameed M."/>
            <person name="Sorensen J.L."/>
        </authorList>
    </citation>
    <scope>NUCLEOTIDE SEQUENCE</scope>
</reference>
<dbReference type="InterPro" id="IPR036770">
    <property type="entry name" value="Ankyrin_rpt-contain_sf"/>
</dbReference>
<organism evidence="4">
    <name type="scientific">Cladonia uncialis subsp. uncialis</name>
    <dbReference type="NCBI Taxonomy" id="180999"/>
    <lineage>
        <taxon>Eukaryota</taxon>
        <taxon>Fungi</taxon>
        <taxon>Dikarya</taxon>
        <taxon>Ascomycota</taxon>
        <taxon>Pezizomycotina</taxon>
        <taxon>Lecanoromycetes</taxon>
        <taxon>OSLEUM clade</taxon>
        <taxon>Lecanoromycetidae</taxon>
        <taxon>Lecanorales</taxon>
        <taxon>Lecanorineae</taxon>
        <taxon>Cladoniaceae</taxon>
        <taxon>Cladonia</taxon>
    </lineage>
</organism>
<evidence type="ECO:0000313" key="4">
    <source>
        <dbReference type="EMBL" id="ANM86619.1"/>
    </source>
</evidence>
<proteinExistence type="predicted"/>
<dbReference type="PROSITE" id="PS50297">
    <property type="entry name" value="ANK_REP_REGION"/>
    <property type="match status" value="2"/>
</dbReference>
<dbReference type="SUPFAM" id="SSF48403">
    <property type="entry name" value="Ankyrin repeat"/>
    <property type="match status" value="1"/>
</dbReference>
<evidence type="ECO:0000256" key="3">
    <source>
        <dbReference type="PROSITE-ProRule" id="PRU00023"/>
    </source>
</evidence>
<dbReference type="EMBL" id="MG777472">
    <property type="protein sequence ID" value="AUW30762.1"/>
    <property type="molecule type" value="Genomic_DNA"/>
</dbReference>
<reference evidence="5" key="2">
    <citation type="submission" date="2017-12" db="EMBL/GenBank/DDBJ databases">
        <title>Genome Sequencing Reveals a Rich Biosynthetic Potential.</title>
        <authorList>
            <person name="Bertrand R.L."/>
            <person name="Abdel-Hameed M.E."/>
            <person name="Sorensen J.L."/>
        </authorList>
    </citation>
    <scope>NUCLEOTIDE SEQUENCE</scope>
</reference>
<dbReference type="PANTHER" id="PTHR24198">
    <property type="entry name" value="ANKYRIN REPEAT AND PROTEIN KINASE DOMAIN-CONTAINING PROTEIN"/>
    <property type="match status" value="1"/>
</dbReference>
<dbReference type="EMBL" id="KX264281">
    <property type="protein sequence ID" value="ANM86619.1"/>
    <property type="molecule type" value="Genomic_DNA"/>
</dbReference>
<dbReference type="Pfam" id="PF12796">
    <property type="entry name" value="Ank_2"/>
    <property type="match status" value="1"/>
</dbReference>
<evidence type="ECO:0000256" key="1">
    <source>
        <dbReference type="ARBA" id="ARBA00022737"/>
    </source>
</evidence>
<name>A0A1Z1CJB9_CLAUC</name>
<feature type="repeat" description="ANK" evidence="3">
    <location>
        <begin position="394"/>
        <end position="426"/>
    </location>
</feature>
<accession>A0A1Z1CJB9</accession>
<keyword evidence="2 3" id="KW-0040">ANK repeat</keyword>
<dbReference type="PROSITE" id="PS50088">
    <property type="entry name" value="ANK_REPEAT"/>
    <property type="match status" value="3"/>
</dbReference>
<dbReference type="AlphaFoldDB" id="A0A1Z1CJB9"/>
<keyword evidence="1" id="KW-0677">Repeat</keyword>
<dbReference type="InterPro" id="IPR002110">
    <property type="entry name" value="Ankyrin_rpt"/>
</dbReference>
<dbReference type="SMART" id="SM00248">
    <property type="entry name" value="ANK"/>
    <property type="match status" value="7"/>
</dbReference>
<dbReference type="Pfam" id="PF13857">
    <property type="entry name" value="Ank_5"/>
    <property type="match status" value="1"/>
</dbReference>
<protein>
    <submittedName>
        <fullName evidence="4 5">Putative serine/threonine-protein phosphatase</fullName>
    </submittedName>
</protein>
<evidence type="ECO:0000256" key="2">
    <source>
        <dbReference type="ARBA" id="ARBA00023043"/>
    </source>
</evidence>
<feature type="repeat" description="ANK" evidence="3">
    <location>
        <begin position="287"/>
        <end position="319"/>
    </location>
</feature>